<keyword evidence="1" id="KW-0645">Protease</keyword>
<feature type="domain" description="Peptidase S1" evidence="8">
    <location>
        <begin position="119"/>
        <end position="355"/>
    </location>
</feature>
<dbReference type="RefSeq" id="XP_021028511.1">
    <property type="nucleotide sequence ID" value="XM_021172852.1"/>
</dbReference>
<dbReference type="PRINTS" id="PR00722">
    <property type="entry name" value="CHYMOTRYPSIN"/>
</dbReference>
<dbReference type="SMART" id="SM00020">
    <property type="entry name" value="Tryp_SPc"/>
    <property type="match status" value="1"/>
</dbReference>
<dbReference type="InterPro" id="IPR001314">
    <property type="entry name" value="Peptidase_S1A"/>
</dbReference>
<evidence type="ECO:0000259" key="8">
    <source>
        <dbReference type="PROSITE" id="PS50240"/>
    </source>
</evidence>
<dbReference type="InterPro" id="IPR018114">
    <property type="entry name" value="TRYPSIN_HIS"/>
</dbReference>
<dbReference type="AlphaFoldDB" id="A0A6P5QE20"/>
<evidence type="ECO:0000313" key="9">
    <source>
        <dbReference type="Proteomes" id="UP000515126"/>
    </source>
</evidence>
<keyword evidence="2 7" id="KW-0732">Signal</keyword>
<gene>
    <name evidence="10" type="primary">LOC110302077</name>
</gene>
<evidence type="ECO:0000256" key="7">
    <source>
        <dbReference type="SAM" id="SignalP"/>
    </source>
</evidence>
<dbReference type="InterPro" id="IPR001254">
    <property type="entry name" value="Trypsin_dom"/>
</dbReference>
<dbReference type="Gene3D" id="2.40.10.10">
    <property type="entry name" value="Trypsin-like serine proteases"/>
    <property type="match status" value="2"/>
</dbReference>
<dbReference type="CDD" id="cd00190">
    <property type="entry name" value="Tryp_SPc"/>
    <property type="match status" value="1"/>
</dbReference>
<dbReference type="GeneID" id="110302077"/>
<sequence>MGGFCGADRGGFLALLVWLQLLQPLFSGTYKPREDSGVMHRPQRPRRLRSDSEARAQQSGLKSLSISHPSGVLVSVDGTEIPGSGPPSGTTTKIILENRRSSLGEPFSPDTCGHRITEVDPGSLSAGRKWPWQVSLQSQNEHVCGGSLISHRWVLTAAHCIYEQEEYMVMLGDNMLHSESESVTLVPVQDIIFPSNFDIQTMRNDIALALLYFPVNYSSLIQPVCLPGEPFRVKNGTVCWVTGWGQQNEIDAGFASVLLQEVQQRILLQKHCNTLFQRQLATSKNLVIKGMICGLQDSGQSLCWGDSGNPLVCESDNTWTQVGIMSWGINCNRVPVLSVYTDVAEYNEWVSYVLSQASRMDPMGVLVLYLSPVFPLALLVAL</sequence>
<feature type="chain" id="PRO_5027798399" evidence="7">
    <location>
        <begin position="28"/>
        <end position="382"/>
    </location>
</feature>
<evidence type="ECO:0000256" key="3">
    <source>
        <dbReference type="ARBA" id="ARBA00022801"/>
    </source>
</evidence>
<proteinExistence type="predicted"/>
<dbReference type="Pfam" id="PF00089">
    <property type="entry name" value="Trypsin"/>
    <property type="match status" value="1"/>
</dbReference>
<dbReference type="InterPro" id="IPR043504">
    <property type="entry name" value="Peptidase_S1_PA_chymotrypsin"/>
</dbReference>
<accession>A0A6P5QE20</accession>
<evidence type="ECO:0000256" key="2">
    <source>
        <dbReference type="ARBA" id="ARBA00022729"/>
    </source>
</evidence>
<dbReference type="InterPro" id="IPR009003">
    <property type="entry name" value="Peptidase_S1_PA"/>
</dbReference>
<organism evidence="9 10">
    <name type="scientific">Mus caroli</name>
    <name type="common">Ryukyu mouse</name>
    <name type="synonym">Ricefield mouse</name>
    <dbReference type="NCBI Taxonomy" id="10089"/>
    <lineage>
        <taxon>Eukaryota</taxon>
        <taxon>Metazoa</taxon>
        <taxon>Chordata</taxon>
        <taxon>Craniata</taxon>
        <taxon>Vertebrata</taxon>
        <taxon>Euteleostomi</taxon>
        <taxon>Mammalia</taxon>
        <taxon>Eutheria</taxon>
        <taxon>Euarchontoglires</taxon>
        <taxon>Glires</taxon>
        <taxon>Rodentia</taxon>
        <taxon>Myomorpha</taxon>
        <taxon>Muroidea</taxon>
        <taxon>Muridae</taxon>
        <taxon>Murinae</taxon>
        <taxon>Mus</taxon>
        <taxon>Mus</taxon>
    </lineage>
</organism>
<dbReference type="KEGG" id="mcal:110302077"/>
<name>A0A6P5QE20_MUSCR</name>
<reference evidence="10" key="1">
    <citation type="submission" date="2025-08" db="UniProtKB">
        <authorList>
            <consortium name="RefSeq"/>
        </authorList>
    </citation>
    <scope>IDENTIFICATION</scope>
</reference>
<keyword evidence="9" id="KW-1185">Reference proteome</keyword>
<evidence type="ECO:0000256" key="4">
    <source>
        <dbReference type="ARBA" id="ARBA00023157"/>
    </source>
</evidence>
<dbReference type="GO" id="GO:0007283">
    <property type="term" value="P:spermatogenesis"/>
    <property type="evidence" value="ECO:0007669"/>
    <property type="project" value="Ensembl"/>
</dbReference>
<keyword evidence="4" id="KW-1015">Disulfide bond</keyword>
<dbReference type="Proteomes" id="UP000515126">
    <property type="component" value="Chromosome 9"/>
</dbReference>
<dbReference type="GO" id="GO:0005886">
    <property type="term" value="C:plasma membrane"/>
    <property type="evidence" value="ECO:0007669"/>
    <property type="project" value="Ensembl"/>
</dbReference>
<dbReference type="GO" id="GO:0006508">
    <property type="term" value="P:proteolysis"/>
    <property type="evidence" value="ECO:0007669"/>
    <property type="project" value="UniProtKB-KW"/>
</dbReference>
<dbReference type="PROSITE" id="PS50240">
    <property type="entry name" value="TRYPSIN_DOM"/>
    <property type="match status" value="1"/>
</dbReference>
<feature type="signal peptide" evidence="7">
    <location>
        <begin position="1"/>
        <end position="27"/>
    </location>
</feature>
<protein>
    <submittedName>
        <fullName evidence="10">Serine protease 44-like</fullName>
    </submittedName>
</protein>
<dbReference type="GO" id="GO:0007281">
    <property type="term" value="P:germ cell development"/>
    <property type="evidence" value="ECO:0007669"/>
    <property type="project" value="Ensembl"/>
</dbReference>
<evidence type="ECO:0000256" key="5">
    <source>
        <dbReference type="ARBA" id="ARBA00023180"/>
    </source>
</evidence>
<dbReference type="FunFam" id="2.40.10.10:FF:000024">
    <property type="entry name" value="Serine protease 53"/>
    <property type="match status" value="1"/>
</dbReference>
<keyword evidence="3" id="KW-0378">Hydrolase</keyword>
<evidence type="ECO:0000256" key="6">
    <source>
        <dbReference type="SAM" id="MobiDB-lite"/>
    </source>
</evidence>
<dbReference type="PANTHER" id="PTHR24253">
    <property type="entry name" value="TRANSMEMBRANE PROTEASE SERINE"/>
    <property type="match status" value="1"/>
</dbReference>
<keyword evidence="5" id="KW-0325">Glycoprotein</keyword>
<dbReference type="GO" id="GO:0004252">
    <property type="term" value="F:serine-type endopeptidase activity"/>
    <property type="evidence" value="ECO:0007669"/>
    <property type="project" value="InterPro"/>
</dbReference>
<dbReference type="PROSITE" id="PS00134">
    <property type="entry name" value="TRYPSIN_HIS"/>
    <property type="match status" value="1"/>
</dbReference>
<feature type="region of interest" description="Disordered" evidence="6">
    <location>
        <begin position="31"/>
        <end position="62"/>
    </location>
</feature>
<evidence type="ECO:0000313" key="10">
    <source>
        <dbReference type="RefSeq" id="XP_021028511.1"/>
    </source>
</evidence>
<dbReference type="PANTHER" id="PTHR24253:SF159">
    <property type="entry name" value="SERINE PROTEASE 42"/>
    <property type="match status" value="1"/>
</dbReference>
<evidence type="ECO:0000256" key="1">
    <source>
        <dbReference type="ARBA" id="ARBA00022670"/>
    </source>
</evidence>
<dbReference type="SUPFAM" id="SSF50494">
    <property type="entry name" value="Trypsin-like serine proteases"/>
    <property type="match status" value="1"/>
</dbReference>